<evidence type="ECO:0000313" key="2">
    <source>
        <dbReference type="Proteomes" id="UP000186364"/>
    </source>
</evidence>
<gene>
    <name evidence="1" type="ORF">BJF93_09925</name>
</gene>
<proteinExistence type="predicted"/>
<name>A0A1Q9AWT6_9HYPH</name>
<reference evidence="1 2" key="1">
    <citation type="submission" date="2016-09" db="EMBL/GenBank/DDBJ databases">
        <title>Rhizobium sp. nov., a novel species isolated from the rice rhizosphere.</title>
        <authorList>
            <person name="Zhao J."/>
            <person name="Zhang X."/>
        </authorList>
    </citation>
    <scope>NUCLEOTIDE SEQUENCE [LARGE SCALE GENOMIC DNA]</scope>
    <source>
        <strain evidence="1 2">1.7048</strain>
    </source>
</reference>
<dbReference type="EMBL" id="MKIP01000043">
    <property type="protein sequence ID" value="OLP59911.1"/>
    <property type="molecule type" value="Genomic_DNA"/>
</dbReference>
<sequence length="61" mass="6541">MGKRGAIGRSAASVGGMSLLRERIRVELVAGMIAALTTSPQDLQDRLWFSARLRCASLHSA</sequence>
<protein>
    <submittedName>
        <fullName evidence="1">Uncharacterized protein</fullName>
    </submittedName>
</protein>
<organism evidence="1 2">
    <name type="scientific">Xaviernesmea oryzae</name>
    <dbReference type="NCBI Taxonomy" id="464029"/>
    <lineage>
        <taxon>Bacteria</taxon>
        <taxon>Pseudomonadati</taxon>
        <taxon>Pseudomonadota</taxon>
        <taxon>Alphaproteobacteria</taxon>
        <taxon>Hyphomicrobiales</taxon>
        <taxon>Rhizobiaceae</taxon>
        <taxon>Rhizobium/Agrobacterium group</taxon>
        <taxon>Xaviernesmea</taxon>
    </lineage>
</organism>
<evidence type="ECO:0000313" key="1">
    <source>
        <dbReference type="EMBL" id="OLP59911.1"/>
    </source>
</evidence>
<accession>A0A1Q9AWT6</accession>
<comment type="caution">
    <text evidence="1">The sequence shown here is derived from an EMBL/GenBank/DDBJ whole genome shotgun (WGS) entry which is preliminary data.</text>
</comment>
<dbReference type="Proteomes" id="UP000186364">
    <property type="component" value="Unassembled WGS sequence"/>
</dbReference>
<dbReference type="AlphaFoldDB" id="A0A1Q9AWT6"/>
<keyword evidence="2" id="KW-1185">Reference proteome</keyword>